<dbReference type="InterPro" id="IPR011009">
    <property type="entry name" value="Kinase-like_dom_sf"/>
</dbReference>
<dbReference type="Gene3D" id="1.10.510.10">
    <property type="entry name" value="Transferase(Phosphotransferase) domain 1"/>
    <property type="match status" value="1"/>
</dbReference>
<sequence>MICTKGNFWFVCTFFFFSVCLSHIMSSYLVTIRDTIYALTSCCFPNPSIYINKKNYKVIHLLGEGGYSFVYLVKEESSNRLFALKKIRCPMGDRALSDAMHEIDMYQLFQSEYIIPVLDTSVLTDPDGTKTVYIFLPYYKRGNLQDNINANNINKTFFPEKDLLEFFLKVCYALKVLHNHHELLPPASETAAEQQEHDDDHLVPYAHRDIKPSNILISDDGKTPILMDFGSVMKARIPIRSRQDGLLQQDIAAENSTIPYRAPELYDVQTGSMLDEKVDIWSLGCTMYAAAYGQNPFEASVNEMGGSIALAILNGHYKFPLDKEQDDPYSDEFRALIQFLLVIDPKERPTIHQVIEKLESILQ</sequence>
<comment type="similarity">
    <text evidence="10">Belongs to the protein kinase superfamily.</text>
</comment>
<dbReference type="InterPro" id="IPR008271">
    <property type="entry name" value="Ser/Thr_kinase_AS"/>
</dbReference>
<evidence type="ECO:0000259" key="12">
    <source>
        <dbReference type="PROSITE" id="PS50011"/>
    </source>
</evidence>
<dbReference type="PANTHER" id="PTHR45998">
    <property type="entry name" value="SERINE/THREONINE-PROTEIN KINASE 16"/>
    <property type="match status" value="1"/>
</dbReference>
<evidence type="ECO:0000313" key="14">
    <source>
        <dbReference type="Proteomes" id="UP000469890"/>
    </source>
</evidence>
<dbReference type="GO" id="GO:0032889">
    <property type="term" value="P:regulation of vacuole fusion, non-autophagic"/>
    <property type="evidence" value="ECO:0007669"/>
    <property type="project" value="TreeGrafter"/>
</dbReference>
<evidence type="ECO:0000256" key="6">
    <source>
        <dbReference type="ARBA" id="ARBA00022840"/>
    </source>
</evidence>
<dbReference type="InterPro" id="IPR017441">
    <property type="entry name" value="Protein_kinase_ATP_BS"/>
</dbReference>
<organism evidence="13 14">
    <name type="scientific">Mucor circinelloides f. lusitanicus</name>
    <name type="common">Mucor racemosus var. lusitanicus</name>
    <dbReference type="NCBI Taxonomy" id="29924"/>
    <lineage>
        <taxon>Eukaryota</taxon>
        <taxon>Fungi</taxon>
        <taxon>Fungi incertae sedis</taxon>
        <taxon>Mucoromycota</taxon>
        <taxon>Mucoromycotina</taxon>
        <taxon>Mucoromycetes</taxon>
        <taxon>Mucorales</taxon>
        <taxon>Mucorineae</taxon>
        <taxon>Mucoraceae</taxon>
        <taxon>Mucor</taxon>
    </lineage>
</organism>
<accession>A0A8H4B7M1</accession>
<comment type="catalytic activity">
    <reaction evidence="7">
        <text>L-threonyl-[protein] + ATP = O-phospho-L-threonyl-[protein] + ADP + H(+)</text>
        <dbReference type="Rhea" id="RHEA:46608"/>
        <dbReference type="Rhea" id="RHEA-COMP:11060"/>
        <dbReference type="Rhea" id="RHEA-COMP:11605"/>
        <dbReference type="ChEBI" id="CHEBI:15378"/>
        <dbReference type="ChEBI" id="CHEBI:30013"/>
        <dbReference type="ChEBI" id="CHEBI:30616"/>
        <dbReference type="ChEBI" id="CHEBI:61977"/>
        <dbReference type="ChEBI" id="CHEBI:456216"/>
        <dbReference type="EC" id="2.7.11.1"/>
    </reaction>
</comment>
<evidence type="ECO:0000313" key="13">
    <source>
        <dbReference type="EMBL" id="KAF1796477.1"/>
    </source>
</evidence>
<evidence type="ECO:0000256" key="5">
    <source>
        <dbReference type="ARBA" id="ARBA00022777"/>
    </source>
</evidence>
<keyword evidence="3" id="KW-0808">Transferase</keyword>
<keyword evidence="2 10" id="KW-0723">Serine/threonine-protein kinase</keyword>
<keyword evidence="4 9" id="KW-0547">Nucleotide-binding</keyword>
<evidence type="ECO:0000256" key="10">
    <source>
        <dbReference type="RuleBase" id="RU000304"/>
    </source>
</evidence>
<evidence type="ECO:0000256" key="3">
    <source>
        <dbReference type="ARBA" id="ARBA00022679"/>
    </source>
</evidence>
<feature type="chain" id="PRO_5034462301" description="non-specific serine/threonine protein kinase" evidence="11">
    <location>
        <begin position="23"/>
        <end position="363"/>
    </location>
</feature>
<keyword evidence="5 13" id="KW-0418">Kinase</keyword>
<evidence type="ECO:0000256" key="9">
    <source>
        <dbReference type="PROSITE-ProRule" id="PRU10141"/>
    </source>
</evidence>
<reference evidence="13 14" key="1">
    <citation type="submission" date="2019-09" db="EMBL/GenBank/DDBJ databases">
        <authorList>
            <consortium name="DOE Joint Genome Institute"/>
            <person name="Mondo S.J."/>
            <person name="Navarro-Mendoza M.I."/>
            <person name="Perez-Arques C."/>
            <person name="Panchal S."/>
            <person name="Nicolas F.E."/>
            <person name="Ganguly P."/>
            <person name="Pangilinan J."/>
            <person name="Grigoriev I."/>
            <person name="Heitman J."/>
            <person name="Sanya K."/>
            <person name="Garre V."/>
        </authorList>
    </citation>
    <scope>NUCLEOTIDE SEQUENCE [LARGE SCALE GENOMIC DNA]</scope>
    <source>
        <strain evidence="13 14">MU402</strain>
    </source>
</reference>
<dbReference type="Pfam" id="PF00069">
    <property type="entry name" value="Pkinase"/>
    <property type="match status" value="2"/>
</dbReference>
<evidence type="ECO:0000256" key="4">
    <source>
        <dbReference type="ARBA" id="ARBA00022741"/>
    </source>
</evidence>
<comment type="caution">
    <text evidence="13">The sequence shown here is derived from an EMBL/GenBank/DDBJ whole genome shotgun (WGS) entry which is preliminary data.</text>
</comment>
<feature type="binding site" evidence="9">
    <location>
        <position position="85"/>
    </location>
    <ligand>
        <name>ATP</name>
        <dbReference type="ChEBI" id="CHEBI:30616"/>
    </ligand>
</feature>
<protein>
    <recommendedName>
        <fullName evidence="1">non-specific serine/threonine protein kinase</fullName>
        <ecNumber evidence="1">2.7.11.1</ecNumber>
    </recommendedName>
</protein>
<feature type="domain" description="Protein kinase" evidence="12">
    <location>
        <begin position="56"/>
        <end position="362"/>
    </location>
</feature>
<name>A0A8H4B7M1_MUCCL</name>
<proteinExistence type="inferred from homology"/>
<dbReference type="SUPFAM" id="SSF56112">
    <property type="entry name" value="Protein kinase-like (PK-like)"/>
    <property type="match status" value="1"/>
</dbReference>
<evidence type="ECO:0000256" key="11">
    <source>
        <dbReference type="SAM" id="SignalP"/>
    </source>
</evidence>
<dbReference type="InterPro" id="IPR052239">
    <property type="entry name" value="Ser/Thr-specific_kinases"/>
</dbReference>
<keyword evidence="11" id="KW-0732">Signal</keyword>
<comment type="catalytic activity">
    <reaction evidence="8">
        <text>L-seryl-[protein] + ATP = O-phospho-L-seryl-[protein] + ADP + H(+)</text>
        <dbReference type="Rhea" id="RHEA:17989"/>
        <dbReference type="Rhea" id="RHEA-COMP:9863"/>
        <dbReference type="Rhea" id="RHEA-COMP:11604"/>
        <dbReference type="ChEBI" id="CHEBI:15378"/>
        <dbReference type="ChEBI" id="CHEBI:29999"/>
        <dbReference type="ChEBI" id="CHEBI:30616"/>
        <dbReference type="ChEBI" id="CHEBI:83421"/>
        <dbReference type="ChEBI" id="CHEBI:456216"/>
        <dbReference type="EC" id="2.7.11.1"/>
    </reaction>
</comment>
<dbReference type="PROSITE" id="PS50011">
    <property type="entry name" value="PROTEIN_KINASE_DOM"/>
    <property type="match status" value="1"/>
</dbReference>
<dbReference type="EMBL" id="JAAECE010000012">
    <property type="protein sequence ID" value="KAF1796477.1"/>
    <property type="molecule type" value="Genomic_DNA"/>
</dbReference>
<evidence type="ECO:0000256" key="8">
    <source>
        <dbReference type="ARBA" id="ARBA00048679"/>
    </source>
</evidence>
<dbReference type="GO" id="GO:0005524">
    <property type="term" value="F:ATP binding"/>
    <property type="evidence" value="ECO:0007669"/>
    <property type="project" value="UniProtKB-UniRule"/>
</dbReference>
<dbReference type="PROSITE" id="PS00108">
    <property type="entry name" value="PROTEIN_KINASE_ST"/>
    <property type="match status" value="1"/>
</dbReference>
<dbReference type="AlphaFoldDB" id="A0A8H4B7M1"/>
<dbReference type="Proteomes" id="UP000469890">
    <property type="component" value="Unassembled WGS sequence"/>
</dbReference>
<dbReference type="GO" id="GO:0005773">
    <property type="term" value="C:vacuole"/>
    <property type="evidence" value="ECO:0007669"/>
    <property type="project" value="GOC"/>
</dbReference>
<dbReference type="GO" id="GO:0005794">
    <property type="term" value="C:Golgi apparatus"/>
    <property type="evidence" value="ECO:0007669"/>
    <property type="project" value="TreeGrafter"/>
</dbReference>
<dbReference type="PANTHER" id="PTHR45998:SF2">
    <property type="entry name" value="SERINE_THREONINE-PROTEIN KINASE 16"/>
    <property type="match status" value="1"/>
</dbReference>
<evidence type="ECO:0000256" key="2">
    <source>
        <dbReference type="ARBA" id="ARBA00022527"/>
    </source>
</evidence>
<dbReference type="SMART" id="SM00220">
    <property type="entry name" value="S_TKc"/>
    <property type="match status" value="1"/>
</dbReference>
<dbReference type="GO" id="GO:0004674">
    <property type="term" value="F:protein serine/threonine kinase activity"/>
    <property type="evidence" value="ECO:0007669"/>
    <property type="project" value="UniProtKB-KW"/>
</dbReference>
<dbReference type="GO" id="GO:0006624">
    <property type="term" value="P:vacuolar protein processing"/>
    <property type="evidence" value="ECO:0007669"/>
    <property type="project" value="TreeGrafter"/>
</dbReference>
<feature type="signal peptide" evidence="11">
    <location>
        <begin position="1"/>
        <end position="22"/>
    </location>
</feature>
<evidence type="ECO:0000256" key="1">
    <source>
        <dbReference type="ARBA" id="ARBA00012513"/>
    </source>
</evidence>
<evidence type="ECO:0000256" key="7">
    <source>
        <dbReference type="ARBA" id="ARBA00047899"/>
    </source>
</evidence>
<keyword evidence="6 9" id="KW-0067">ATP-binding</keyword>
<gene>
    <name evidence="13" type="ORF">FB192DRAFT_1404656</name>
</gene>
<dbReference type="InterPro" id="IPR000719">
    <property type="entry name" value="Prot_kinase_dom"/>
</dbReference>
<dbReference type="EC" id="2.7.11.1" evidence="1"/>
<dbReference type="PROSITE" id="PS00107">
    <property type="entry name" value="PROTEIN_KINASE_ATP"/>
    <property type="match status" value="1"/>
</dbReference>